<protein>
    <submittedName>
        <fullName evidence="7">Uncharacterized protein</fullName>
    </submittedName>
</protein>
<dbReference type="GO" id="GO:0030674">
    <property type="term" value="F:protein-macromolecule adaptor activity"/>
    <property type="evidence" value="ECO:0007669"/>
    <property type="project" value="TreeGrafter"/>
</dbReference>
<dbReference type="RefSeq" id="XP_023466757.1">
    <property type="nucleotide sequence ID" value="XM_023605500.1"/>
</dbReference>
<accession>A0A2G4SWA1</accession>
<dbReference type="EMBL" id="KZ303848">
    <property type="protein sequence ID" value="PHZ13049.1"/>
    <property type="molecule type" value="Genomic_DNA"/>
</dbReference>
<dbReference type="GO" id="GO:0007032">
    <property type="term" value="P:endosome organization"/>
    <property type="evidence" value="ECO:0007669"/>
    <property type="project" value="TreeGrafter"/>
</dbReference>
<dbReference type="GO" id="GO:0007033">
    <property type="term" value="P:vacuole organization"/>
    <property type="evidence" value="ECO:0007669"/>
    <property type="project" value="TreeGrafter"/>
</dbReference>
<evidence type="ECO:0000256" key="3">
    <source>
        <dbReference type="ARBA" id="ARBA00022771"/>
    </source>
</evidence>
<evidence type="ECO:0000256" key="4">
    <source>
        <dbReference type="ARBA" id="ARBA00022833"/>
    </source>
</evidence>
<dbReference type="InterPro" id="IPR057308">
    <property type="entry name" value="CHCR_PEP5_VPS11"/>
</dbReference>
<dbReference type="InterPro" id="IPR000547">
    <property type="entry name" value="Clathrin_H-chain/VPS_repeat"/>
</dbReference>
<organism evidence="7 8">
    <name type="scientific">Rhizopus microsporus ATCC 52813</name>
    <dbReference type="NCBI Taxonomy" id="1340429"/>
    <lineage>
        <taxon>Eukaryota</taxon>
        <taxon>Fungi</taxon>
        <taxon>Fungi incertae sedis</taxon>
        <taxon>Mucoromycota</taxon>
        <taxon>Mucoromycotina</taxon>
        <taxon>Mucoromycetes</taxon>
        <taxon>Mucorales</taxon>
        <taxon>Mucorineae</taxon>
        <taxon>Rhizopodaceae</taxon>
        <taxon>Rhizopus</taxon>
    </lineage>
</organism>
<dbReference type="GeneID" id="35436490"/>
<keyword evidence="5" id="KW-0472">Membrane</keyword>
<dbReference type="AlphaFoldDB" id="A0A2G4SWA1"/>
<sequence>MEQYIRTIRQLELLYLIRKFLDAQIIYNLTNYLQELHSKSLANTDHTTLLLNCYTKLKDVSPELALL</sequence>
<proteinExistence type="predicted"/>
<dbReference type="GO" id="GO:0008270">
    <property type="term" value="F:zinc ion binding"/>
    <property type="evidence" value="ECO:0007669"/>
    <property type="project" value="UniProtKB-KW"/>
</dbReference>
<evidence type="ECO:0000313" key="7">
    <source>
        <dbReference type="EMBL" id="PHZ13049.1"/>
    </source>
</evidence>
<comment type="subcellular location">
    <subcellularLocation>
        <location evidence="1">Endomembrane system</location>
        <topology evidence="1">Peripheral membrane protein</topology>
    </subcellularLocation>
</comment>
<evidence type="ECO:0000256" key="1">
    <source>
        <dbReference type="ARBA" id="ARBA00004184"/>
    </source>
</evidence>
<evidence type="ECO:0000256" key="2">
    <source>
        <dbReference type="ARBA" id="ARBA00022723"/>
    </source>
</evidence>
<dbReference type="STRING" id="1340429.A0A2G4SWA1"/>
<name>A0A2G4SWA1_RHIZD</name>
<dbReference type="GO" id="GO:0005768">
    <property type="term" value="C:endosome"/>
    <property type="evidence" value="ECO:0007669"/>
    <property type="project" value="TreeGrafter"/>
</dbReference>
<evidence type="ECO:0000256" key="6">
    <source>
        <dbReference type="PROSITE-ProRule" id="PRU01006"/>
    </source>
</evidence>
<dbReference type="PROSITE" id="PS50236">
    <property type="entry name" value="CHCR"/>
    <property type="match status" value="1"/>
</dbReference>
<evidence type="ECO:0000256" key="5">
    <source>
        <dbReference type="ARBA" id="ARBA00023136"/>
    </source>
</evidence>
<dbReference type="Pfam" id="PF23356">
    <property type="entry name" value="TPR_PEP5_VPS11"/>
    <property type="match status" value="1"/>
</dbReference>
<keyword evidence="8" id="KW-1185">Reference proteome</keyword>
<reference evidence="7 8" key="1">
    <citation type="journal article" date="2016" name="Proc. Natl. Acad. Sci. U.S.A.">
        <title>Lipid metabolic changes in an early divergent fungus govern the establishment of a mutualistic symbiosis with endobacteria.</title>
        <authorList>
            <person name="Lastovetsky O.A."/>
            <person name="Gaspar M.L."/>
            <person name="Mondo S.J."/>
            <person name="LaButti K.M."/>
            <person name="Sandor L."/>
            <person name="Grigoriev I.V."/>
            <person name="Henry S.A."/>
            <person name="Pawlowska T.E."/>
        </authorList>
    </citation>
    <scope>NUCLEOTIDE SEQUENCE [LARGE SCALE GENOMIC DNA]</scope>
    <source>
        <strain evidence="7 8">ATCC 52813</strain>
    </source>
</reference>
<dbReference type="GO" id="GO:0006904">
    <property type="term" value="P:vesicle docking involved in exocytosis"/>
    <property type="evidence" value="ECO:0007669"/>
    <property type="project" value="TreeGrafter"/>
</dbReference>
<dbReference type="Proteomes" id="UP000242254">
    <property type="component" value="Unassembled WGS sequence"/>
</dbReference>
<keyword evidence="3" id="KW-0863">Zinc-finger</keyword>
<dbReference type="PANTHER" id="PTHR23323">
    <property type="entry name" value="VACUOLAR PROTEIN SORTING-ASSOCIATED PROTEIN"/>
    <property type="match status" value="1"/>
</dbReference>
<dbReference type="GO" id="GO:0030897">
    <property type="term" value="C:HOPS complex"/>
    <property type="evidence" value="ECO:0007669"/>
    <property type="project" value="TreeGrafter"/>
</dbReference>
<dbReference type="GO" id="GO:0006886">
    <property type="term" value="P:intracellular protein transport"/>
    <property type="evidence" value="ECO:0007669"/>
    <property type="project" value="UniProtKB-UniRule"/>
</dbReference>
<keyword evidence="2" id="KW-0479">Metal-binding</keyword>
<dbReference type="PANTHER" id="PTHR23323:SF24">
    <property type="entry name" value="VACUOLAR PROTEIN SORTING-ASSOCIATED PROTEIN 11 HOMOLOG"/>
    <property type="match status" value="1"/>
</dbReference>
<keyword evidence="4" id="KW-0862">Zinc</keyword>
<evidence type="ECO:0000313" key="8">
    <source>
        <dbReference type="Proteomes" id="UP000242254"/>
    </source>
</evidence>
<gene>
    <name evidence="7" type="ORF">RHIMIDRAFT_127991</name>
</gene>
<dbReference type="GO" id="GO:0048284">
    <property type="term" value="P:organelle fusion"/>
    <property type="evidence" value="ECO:0007669"/>
    <property type="project" value="TreeGrafter"/>
</dbReference>
<feature type="repeat" description="CHCR" evidence="6">
    <location>
        <begin position="4"/>
        <end position="67"/>
    </location>
</feature>